<evidence type="ECO:0000313" key="6">
    <source>
        <dbReference type="EMBL" id="CAF9910852.1"/>
    </source>
</evidence>
<dbReference type="EMBL" id="CAJPDQ010000006">
    <property type="protein sequence ID" value="CAF9910852.1"/>
    <property type="molecule type" value="Genomic_DNA"/>
</dbReference>
<dbReference type="AlphaFoldDB" id="A0A8H3I121"/>
<evidence type="ECO:0000256" key="1">
    <source>
        <dbReference type="ARBA" id="ARBA00006159"/>
    </source>
</evidence>
<reference evidence="6" key="1">
    <citation type="submission" date="2021-03" db="EMBL/GenBank/DDBJ databases">
        <authorList>
            <person name="Tagirdzhanova G."/>
        </authorList>
    </citation>
    <scope>NUCLEOTIDE SEQUENCE</scope>
</reference>
<feature type="compositionally biased region" description="Basic and acidic residues" evidence="4">
    <location>
        <begin position="96"/>
        <end position="105"/>
    </location>
</feature>
<protein>
    <recommendedName>
        <fullName evidence="5">Histone chaperone RTT106/FACT complex subunit SPT16-like middle domain-containing protein</fullName>
    </recommendedName>
</protein>
<dbReference type="InterPro" id="IPR011993">
    <property type="entry name" value="PH-like_dom_sf"/>
</dbReference>
<feature type="domain" description="Histone chaperone RTT106/FACT complex subunit SPT16-like middle" evidence="5">
    <location>
        <begin position="262"/>
        <end position="358"/>
    </location>
</feature>
<comment type="similarity">
    <text evidence="1">Belongs to the RTT106 family.</text>
</comment>
<evidence type="ECO:0000313" key="7">
    <source>
        <dbReference type="Proteomes" id="UP000664169"/>
    </source>
</evidence>
<feature type="region of interest" description="Disordered" evidence="4">
    <location>
        <begin position="84"/>
        <end position="107"/>
    </location>
</feature>
<keyword evidence="7" id="KW-1185">Reference proteome</keyword>
<comment type="caution">
    <text evidence="6">The sequence shown here is derived from an EMBL/GenBank/DDBJ whole genome shotgun (WGS) entry which is preliminary data.</text>
</comment>
<comment type="function">
    <text evidence="2">Histones H3 and H4 chaperone involved in the nucleosome formation and heterochromatin silencing. Required for the deposition of H3K56ac-carrying H3-H4 complex onto newly-replicated DNA. Plays a role in the transcriptional regulation of the cell-cycle dependent histone genes by creating a repressive structure at the core histone gene promoter.</text>
</comment>
<dbReference type="Gene3D" id="2.30.29.30">
    <property type="entry name" value="Pleckstrin-homology domain (PH domain)/Phosphotyrosine-binding domain (PTB)"/>
    <property type="match status" value="1"/>
</dbReference>
<evidence type="ECO:0000256" key="3">
    <source>
        <dbReference type="ARBA" id="ARBA00038654"/>
    </source>
</evidence>
<dbReference type="InterPro" id="IPR050454">
    <property type="entry name" value="RTT106/SSRP1_HistChap/FACT"/>
</dbReference>
<sequence length="488" mass="51642">MAAPVSDGNSQLPNQIRDAFIDLPADILSLLGTLWNGKPQGLDKATAQKLITVLSEHVTSLKQQIHTPTSSSNRDELVVSRKRNLEDDDGLLQDGSQEKKARLAEHSSSSKASVGASWSGTTFDGVSFTIPQRKKFTLTVSSTASEGLSASVPGSKTPEFAIPWNEIQTVVCLPVPEKTQAQKSFLIFPKGVNGLQELSSPAYETMVWTVPDTKAKGAAEDEPTQAQAIKAALAQNASVLEPSPKDFASEIPPIGGKKDSKAYHIKAFKGSKDGFLFLLPTGIIWAFKKPLIFFSFPCIDSISYTSVLQRTFNLIISARATPEPEAAAAEYEFSMLDQTDFAGIDAYIKKNGLQDASLAEQRRAKVYNVNGKKGGGGGEAEDADDVDGSGSGGGGGELQKAEAEAAAAAAAEDSDDEEEDENFDPGSDGEDGASSSSGSEDGDGENAAAAASDGEDLVTKELGSEAEDVEITDAEEEEDDEDDEEEEL</sequence>
<proteinExistence type="inferred from homology"/>
<dbReference type="GO" id="GO:0031491">
    <property type="term" value="F:nucleosome binding"/>
    <property type="evidence" value="ECO:0007669"/>
    <property type="project" value="TreeGrafter"/>
</dbReference>
<dbReference type="PANTHER" id="PTHR45849">
    <property type="entry name" value="FACT COMPLEX SUBUNIT SSRP1"/>
    <property type="match status" value="1"/>
</dbReference>
<evidence type="ECO:0000259" key="5">
    <source>
        <dbReference type="SMART" id="SM01287"/>
    </source>
</evidence>
<dbReference type="InterPro" id="IPR013719">
    <property type="entry name" value="RTT106/SPT16-like_middle_dom"/>
</dbReference>
<dbReference type="Pfam" id="PF08512">
    <property type="entry name" value="Rttp106-like_middle"/>
    <property type="match status" value="1"/>
</dbReference>
<dbReference type="Proteomes" id="UP000664169">
    <property type="component" value="Unassembled WGS sequence"/>
</dbReference>
<dbReference type="OrthoDB" id="75754at2759"/>
<gene>
    <name evidence="6" type="ORF">GOMPHAMPRED_007207</name>
</gene>
<evidence type="ECO:0000256" key="4">
    <source>
        <dbReference type="SAM" id="MobiDB-lite"/>
    </source>
</evidence>
<dbReference type="PANTHER" id="PTHR45849:SF3">
    <property type="entry name" value="HISTONE CHAPERONE RTT106"/>
    <property type="match status" value="1"/>
</dbReference>
<dbReference type="GO" id="GO:0042393">
    <property type="term" value="F:histone binding"/>
    <property type="evidence" value="ECO:0007669"/>
    <property type="project" value="TreeGrafter"/>
</dbReference>
<dbReference type="SMART" id="SM01287">
    <property type="entry name" value="Rtt106"/>
    <property type="match status" value="1"/>
</dbReference>
<comment type="subunit">
    <text evidence="3">Interacts with histones H3 and H4.</text>
</comment>
<name>A0A8H3I121_9LECA</name>
<accession>A0A8H3I121</accession>
<evidence type="ECO:0000256" key="2">
    <source>
        <dbReference type="ARBA" id="ARBA00037550"/>
    </source>
</evidence>
<organism evidence="6 7">
    <name type="scientific">Gomphillus americanus</name>
    <dbReference type="NCBI Taxonomy" id="1940652"/>
    <lineage>
        <taxon>Eukaryota</taxon>
        <taxon>Fungi</taxon>
        <taxon>Dikarya</taxon>
        <taxon>Ascomycota</taxon>
        <taxon>Pezizomycotina</taxon>
        <taxon>Lecanoromycetes</taxon>
        <taxon>OSLEUM clade</taxon>
        <taxon>Ostropomycetidae</taxon>
        <taxon>Ostropales</taxon>
        <taxon>Graphidaceae</taxon>
        <taxon>Gomphilloideae</taxon>
        <taxon>Gomphillus</taxon>
    </lineage>
</organism>
<feature type="compositionally biased region" description="Low complexity" evidence="4">
    <location>
        <begin position="432"/>
        <end position="452"/>
    </location>
</feature>
<feature type="compositionally biased region" description="Acidic residues" evidence="4">
    <location>
        <begin position="464"/>
        <end position="488"/>
    </location>
</feature>
<feature type="compositionally biased region" description="Acidic residues" evidence="4">
    <location>
        <begin position="412"/>
        <end position="431"/>
    </location>
</feature>
<dbReference type="SUPFAM" id="SSF50729">
    <property type="entry name" value="PH domain-like"/>
    <property type="match status" value="1"/>
</dbReference>
<dbReference type="Gene3D" id="2.30.29.120">
    <property type="match status" value="1"/>
</dbReference>
<feature type="region of interest" description="Disordered" evidence="4">
    <location>
        <begin position="368"/>
        <end position="488"/>
    </location>
</feature>